<dbReference type="Gene3D" id="1.20.5.5260">
    <property type="match status" value="1"/>
</dbReference>
<dbReference type="Pfam" id="PF10798">
    <property type="entry name" value="YmgB"/>
    <property type="match status" value="1"/>
</dbReference>
<reference evidence="1 2" key="1">
    <citation type="submission" date="2019-06" db="EMBL/GenBank/DDBJ databases">
        <title>Taxogenomics and systematics of the genus Pantoea.</title>
        <authorList>
            <person name="Tambong J.T."/>
        </authorList>
    </citation>
    <scope>NUCLEOTIDE SEQUENCE [LARGE SCALE GENOMIC DNA]</scope>
    <source>
        <strain evidence="1 2">LMG 2558</strain>
    </source>
</reference>
<dbReference type="Proteomes" id="UP000316142">
    <property type="component" value="Unassembled WGS sequence"/>
</dbReference>
<evidence type="ECO:0000313" key="2">
    <source>
        <dbReference type="Proteomes" id="UP000316142"/>
    </source>
</evidence>
<gene>
    <name evidence="1" type="ORF">FJW00_03965</name>
</gene>
<organism evidence="1 2">
    <name type="scientific">Pantoea anthophila</name>
    <dbReference type="NCBI Taxonomy" id="470931"/>
    <lineage>
        <taxon>Bacteria</taxon>
        <taxon>Pseudomonadati</taxon>
        <taxon>Pseudomonadota</taxon>
        <taxon>Gammaproteobacteria</taxon>
        <taxon>Enterobacterales</taxon>
        <taxon>Erwiniaceae</taxon>
        <taxon>Pantoea</taxon>
    </lineage>
</organism>
<dbReference type="RefSeq" id="WP_140923105.1">
    <property type="nucleotide sequence ID" value="NZ_VHIZ01000022.1"/>
</dbReference>
<keyword evidence="2" id="KW-1185">Reference proteome</keyword>
<accession>A0ABY2ZCM8</accession>
<protein>
    <recommendedName>
        <fullName evidence="3">Two-component-system connector protein YcgZ</fullName>
    </recommendedName>
</protein>
<dbReference type="EMBL" id="VHIZ01000022">
    <property type="protein sequence ID" value="TPV31052.1"/>
    <property type="molecule type" value="Genomic_DNA"/>
</dbReference>
<dbReference type="InterPro" id="IPR024753">
    <property type="entry name" value="AriR"/>
</dbReference>
<evidence type="ECO:0000313" key="1">
    <source>
        <dbReference type="EMBL" id="TPV31052.1"/>
    </source>
</evidence>
<comment type="caution">
    <text evidence="1">The sequence shown here is derived from an EMBL/GenBank/DDBJ whole genome shotgun (WGS) entry which is preliminary data.</text>
</comment>
<proteinExistence type="predicted"/>
<evidence type="ECO:0008006" key="3">
    <source>
        <dbReference type="Google" id="ProtNLM"/>
    </source>
</evidence>
<sequence length="79" mass="8661">MQLNLSTTGSNSDIADYFSRANLLPLQETLGSVVAEILSSGQTLNRKAICLRLIVRLDKASSDAEEQQLHALIELLFSK</sequence>
<name>A0ABY2ZCM8_9GAMM</name>
<dbReference type="NCBIfam" id="NF040640">
    <property type="entry name" value="YcgZ_fam"/>
    <property type="match status" value="1"/>
</dbReference>